<dbReference type="RefSeq" id="WP_343067403.1">
    <property type="nucleotide sequence ID" value="NZ_JACHWY010000001.1"/>
</dbReference>
<keyword evidence="2" id="KW-0413">Isomerase</keyword>
<comment type="caution">
    <text evidence="2">The sequence shown here is derived from an EMBL/GenBank/DDBJ whole genome shotgun (WGS) entry which is preliminary data.</text>
</comment>
<organism evidence="2 3">
    <name type="scientific">Litorivivens lipolytica</name>
    <dbReference type="NCBI Taxonomy" id="1524264"/>
    <lineage>
        <taxon>Bacteria</taxon>
        <taxon>Pseudomonadati</taxon>
        <taxon>Pseudomonadota</taxon>
        <taxon>Gammaproteobacteria</taxon>
        <taxon>Litorivivens</taxon>
    </lineage>
</organism>
<dbReference type="InterPro" id="IPR013766">
    <property type="entry name" value="Thioredoxin_domain"/>
</dbReference>
<dbReference type="Gene3D" id="3.40.30.10">
    <property type="entry name" value="Glutaredoxin"/>
    <property type="match status" value="1"/>
</dbReference>
<gene>
    <name evidence="2" type="ORF">FHR99_001035</name>
</gene>
<evidence type="ECO:0000313" key="2">
    <source>
        <dbReference type="EMBL" id="MBB3046799.1"/>
    </source>
</evidence>
<name>A0A7W4W4L2_9GAMM</name>
<dbReference type="InterPro" id="IPR036249">
    <property type="entry name" value="Thioredoxin-like_sf"/>
</dbReference>
<dbReference type="InterPro" id="IPR013740">
    <property type="entry name" value="Redoxin"/>
</dbReference>
<dbReference type="Proteomes" id="UP000537130">
    <property type="component" value="Unassembled WGS sequence"/>
</dbReference>
<feature type="domain" description="Thioredoxin" evidence="1">
    <location>
        <begin position="15"/>
        <end position="155"/>
    </location>
</feature>
<dbReference type="Pfam" id="PF08534">
    <property type="entry name" value="Redoxin"/>
    <property type="match status" value="1"/>
</dbReference>
<accession>A0A7W4W4L2</accession>
<dbReference type="PROSITE" id="PS51352">
    <property type="entry name" value="THIOREDOXIN_2"/>
    <property type="match status" value="1"/>
</dbReference>
<sequence length="157" mass="17435">MLVALVIQTPSTLALATGDTLPDFTRPGLIASGELSSRQFIGRVVYLDFWASWCGPCRLSLPALNEFYHEFSDQGFVVVAINLDEDAAEGRRFLKRFPVSYPVLKDDGSLPEALGVKGMPTGFLLDRQGRVRAIHRGFKPGDQTKLRREIKLLLAED</sequence>
<dbReference type="EMBL" id="JACHWY010000001">
    <property type="protein sequence ID" value="MBB3046799.1"/>
    <property type="molecule type" value="Genomic_DNA"/>
</dbReference>
<dbReference type="PANTHER" id="PTHR42852">
    <property type="entry name" value="THIOL:DISULFIDE INTERCHANGE PROTEIN DSBE"/>
    <property type="match status" value="1"/>
</dbReference>
<dbReference type="InterPro" id="IPR050553">
    <property type="entry name" value="Thioredoxin_ResA/DsbE_sf"/>
</dbReference>
<protein>
    <submittedName>
        <fullName evidence="2">Thiol-disulfide isomerase/thioredoxin</fullName>
    </submittedName>
</protein>
<dbReference type="SUPFAM" id="SSF52833">
    <property type="entry name" value="Thioredoxin-like"/>
    <property type="match status" value="1"/>
</dbReference>
<dbReference type="CDD" id="cd02966">
    <property type="entry name" value="TlpA_like_family"/>
    <property type="match status" value="1"/>
</dbReference>
<evidence type="ECO:0000313" key="3">
    <source>
        <dbReference type="Proteomes" id="UP000537130"/>
    </source>
</evidence>
<dbReference type="PANTHER" id="PTHR42852:SF17">
    <property type="entry name" value="THIOREDOXIN-LIKE PROTEIN HI_1115"/>
    <property type="match status" value="1"/>
</dbReference>
<proteinExistence type="predicted"/>
<evidence type="ECO:0000259" key="1">
    <source>
        <dbReference type="PROSITE" id="PS51352"/>
    </source>
</evidence>
<dbReference type="GO" id="GO:0016491">
    <property type="term" value="F:oxidoreductase activity"/>
    <property type="evidence" value="ECO:0007669"/>
    <property type="project" value="InterPro"/>
</dbReference>
<reference evidence="2 3" key="1">
    <citation type="submission" date="2020-08" db="EMBL/GenBank/DDBJ databases">
        <title>Genomic Encyclopedia of Type Strains, Phase III (KMG-III): the genomes of soil and plant-associated and newly described type strains.</title>
        <authorList>
            <person name="Whitman W."/>
        </authorList>
    </citation>
    <scope>NUCLEOTIDE SEQUENCE [LARGE SCALE GENOMIC DNA]</scope>
    <source>
        <strain evidence="2 3">CECT 8654</strain>
    </source>
</reference>
<dbReference type="GO" id="GO:0016853">
    <property type="term" value="F:isomerase activity"/>
    <property type="evidence" value="ECO:0007669"/>
    <property type="project" value="UniProtKB-KW"/>
</dbReference>
<keyword evidence="3" id="KW-1185">Reference proteome</keyword>
<dbReference type="AlphaFoldDB" id="A0A7W4W4L2"/>